<dbReference type="InterPro" id="IPR006767">
    <property type="entry name" value="Cwf19-like_C_dom-2"/>
</dbReference>
<dbReference type="InterPro" id="IPR040194">
    <property type="entry name" value="Cwf19-like"/>
</dbReference>
<dbReference type="EMBL" id="OB662582">
    <property type="protein sequence ID" value="CAD7230280.1"/>
    <property type="molecule type" value="Genomic_DNA"/>
</dbReference>
<dbReference type="PANTHER" id="PTHR12072">
    <property type="entry name" value="CWF19, CELL CYCLE CONTROL PROTEIN"/>
    <property type="match status" value="1"/>
</dbReference>
<sequence length="567" mass="63925">HRVRRQVHTTLTCTHASAPIRGVSYGGTAHWYPREDVEGRMWREKGLDMEEMDWSFFAATNDVELLREGKISLPIPTFILGPTRPEEAQYYPDQEGCEVAPNLTFLGKRGIMTGASGLKLAYFGGLEGQQGDSTHFSYQDLKDFLIQTRVALDTGAVDILMTSQWPENVTRFAEAPKAGTFDPSACSKHLVTLAQTLKPRQVYLFTIRRLCRVLYYFAGGQACNYERLPYRNHVVLQGKDQHVTRFISLAPVSNKEKQKWLYAFSLIPMSKIPREELIAQPPDVTESPFAPSGSVPTGNWRDEDEGPQQQFFYDMSRGRGRGGAIKRALGLPQGRPEPNPPPRKKRIPEGPCWFCLGSPEVEKHLVVTVGETLYVALPKGPLVDGHVMIIPIAHEESGVTLEPATEKEIEIYKKALTACFAKEGKDVVFWERNYRQVHMQVHVCPIPKAVGEVFTDLFIEEAAQVGCEMIPLPKHTDIRQLAPPGAAYFLIESPTGEKLYLKISGVVGLKFPLQLARDILCKPSCLNVPERRDWRKLVYSKEEEAEMTEKFRKKFSLYDPSETVDDA</sequence>
<dbReference type="Pfam" id="PF04676">
    <property type="entry name" value="CwfJ_C_2"/>
    <property type="match status" value="1"/>
</dbReference>
<dbReference type="CDD" id="cd07380">
    <property type="entry name" value="MPP_CWF19_N"/>
    <property type="match status" value="1"/>
</dbReference>
<feature type="non-terminal residue" evidence="2">
    <location>
        <position position="1"/>
    </location>
</feature>
<accession>A0A7R8ZQC6</accession>
<gene>
    <name evidence="2" type="ORF">CTOB1V02_LOCUS8141</name>
</gene>
<dbReference type="GO" id="GO:0061632">
    <property type="term" value="F:RNA lariat debranching enzyme activator activity"/>
    <property type="evidence" value="ECO:0007669"/>
    <property type="project" value="TreeGrafter"/>
</dbReference>
<protein>
    <submittedName>
        <fullName evidence="2">Uncharacterized protein</fullName>
    </submittedName>
</protein>
<name>A0A7R8ZQC6_9CRUS</name>
<dbReference type="Pfam" id="PF04677">
    <property type="entry name" value="CwfJ_C_1"/>
    <property type="match status" value="1"/>
</dbReference>
<dbReference type="InterPro" id="IPR006768">
    <property type="entry name" value="Cwf19-like_C_dom-1"/>
</dbReference>
<comment type="similarity">
    <text evidence="1">Belongs to the CWF19 family.</text>
</comment>
<dbReference type="OrthoDB" id="444325at2759"/>
<evidence type="ECO:0000313" key="2">
    <source>
        <dbReference type="EMBL" id="CAD7230280.1"/>
    </source>
</evidence>
<dbReference type="GO" id="GO:0000398">
    <property type="term" value="P:mRNA splicing, via spliceosome"/>
    <property type="evidence" value="ECO:0007669"/>
    <property type="project" value="TreeGrafter"/>
</dbReference>
<dbReference type="Gene3D" id="3.30.428.10">
    <property type="entry name" value="HIT-like"/>
    <property type="match status" value="1"/>
</dbReference>
<reference evidence="2" key="1">
    <citation type="submission" date="2020-11" db="EMBL/GenBank/DDBJ databases">
        <authorList>
            <person name="Tran Van P."/>
        </authorList>
    </citation>
    <scope>NUCLEOTIDE SEQUENCE</scope>
</reference>
<organism evidence="2">
    <name type="scientific">Cyprideis torosa</name>
    <dbReference type="NCBI Taxonomy" id="163714"/>
    <lineage>
        <taxon>Eukaryota</taxon>
        <taxon>Metazoa</taxon>
        <taxon>Ecdysozoa</taxon>
        <taxon>Arthropoda</taxon>
        <taxon>Crustacea</taxon>
        <taxon>Oligostraca</taxon>
        <taxon>Ostracoda</taxon>
        <taxon>Podocopa</taxon>
        <taxon>Podocopida</taxon>
        <taxon>Cytherocopina</taxon>
        <taxon>Cytheroidea</taxon>
        <taxon>Cytherideidae</taxon>
        <taxon>Cyprideis</taxon>
    </lineage>
</organism>
<dbReference type="PANTHER" id="PTHR12072:SF4">
    <property type="entry name" value="CWF19-LIKE PROTEIN 1"/>
    <property type="match status" value="1"/>
</dbReference>
<evidence type="ECO:0000256" key="1">
    <source>
        <dbReference type="ARBA" id="ARBA00006795"/>
    </source>
</evidence>
<proteinExistence type="inferred from homology"/>
<dbReference type="InterPro" id="IPR036265">
    <property type="entry name" value="HIT-like_sf"/>
</dbReference>
<dbReference type="GO" id="GO:0071014">
    <property type="term" value="C:post-mRNA release spliceosomal complex"/>
    <property type="evidence" value="ECO:0007669"/>
    <property type="project" value="TreeGrafter"/>
</dbReference>
<dbReference type="SUPFAM" id="SSF54197">
    <property type="entry name" value="HIT-like"/>
    <property type="match status" value="1"/>
</dbReference>
<dbReference type="AlphaFoldDB" id="A0A7R8ZQC6"/>